<dbReference type="STRING" id="139420.A0A371DGG6"/>
<organism evidence="1 2">
    <name type="scientific">Lentinus brumalis</name>
    <dbReference type="NCBI Taxonomy" id="2498619"/>
    <lineage>
        <taxon>Eukaryota</taxon>
        <taxon>Fungi</taxon>
        <taxon>Dikarya</taxon>
        <taxon>Basidiomycota</taxon>
        <taxon>Agaricomycotina</taxon>
        <taxon>Agaricomycetes</taxon>
        <taxon>Polyporales</taxon>
        <taxon>Polyporaceae</taxon>
        <taxon>Lentinus</taxon>
    </lineage>
</organism>
<protein>
    <recommendedName>
        <fullName evidence="3">Protein kinase domain-containing protein</fullName>
    </recommendedName>
</protein>
<dbReference type="AlphaFoldDB" id="A0A371DGG6"/>
<evidence type="ECO:0000313" key="1">
    <source>
        <dbReference type="EMBL" id="RDX51603.1"/>
    </source>
</evidence>
<reference evidence="1 2" key="1">
    <citation type="journal article" date="2018" name="Biotechnol. Biofuels">
        <title>Integrative visual omics of the white-rot fungus Polyporus brumalis exposes the biotechnological potential of its oxidative enzymes for delignifying raw plant biomass.</title>
        <authorList>
            <person name="Miyauchi S."/>
            <person name="Rancon A."/>
            <person name="Drula E."/>
            <person name="Hage H."/>
            <person name="Chaduli D."/>
            <person name="Favel A."/>
            <person name="Grisel S."/>
            <person name="Henrissat B."/>
            <person name="Herpoel-Gimbert I."/>
            <person name="Ruiz-Duenas F.J."/>
            <person name="Chevret D."/>
            <person name="Hainaut M."/>
            <person name="Lin J."/>
            <person name="Wang M."/>
            <person name="Pangilinan J."/>
            <person name="Lipzen A."/>
            <person name="Lesage-Meessen L."/>
            <person name="Navarro D."/>
            <person name="Riley R."/>
            <person name="Grigoriev I.V."/>
            <person name="Zhou S."/>
            <person name="Raouche S."/>
            <person name="Rosso M.N."/>
        </authorList>
    </citation>
    <scope>NUCLEOTIDE SEQUENCE [LARGE SCALE GENOMIC DNA]</scope>
    <source>
        <strain evidence="1 2">BRFM 1820</strain>
    </source>
</reference>
<dbReference type="InterPro" id="IPR011009">
    <property type="entry name" value="Kinase-like_dom_sf"/>
</dbReference>
<dbReference type="OrthoDB" id="2751906at2759"/>
<gene>
    <name evidence="1" type="ORF">OH76DRAFT_1417295</name>
</gene>
<evidence type="ECO:0000313" key="2">
    <source>
        <dbReference type="Proteomes" id="UP000256964"/>
    </source>
</evidence>
<name>A0A371DGG6_9APHY</name>
<dbReference type="EMBL" id="KZ857394">
    <property type="protein sequence ID" value="RDX51603.1"/>
    <property type="molecule type" value="Genomic_DNA"/>
</dbReference>
<dbReference type="SUPFAM" id="SSF56112">
    <property type="entry name" value="Protein kinase-like (PK-like)"/>
    <property type="match status" value="1"/>
</dbReference>
<dbReference type="Proteomes" id="UP000256964">
    <property type="component" value="Unassembled WGS sequence"/>
</dbReference>
<sequence>MRIEPTGDTKTVICKVAMGRTHFAQLRREGRIYDEHLKGLQGTVVPHVYGFFAGRGFDGKTGVLVMEECGVPLRMHYSHYPLGFKKSLVDGLVALHRTARVVHGDFDRSHVVVRRLPDGKLHATIISFGKAGINHKCRFKGEIVPDARGPEPTEDRVPCPELWEVVYLSEIYTPATVEYFGEDVPVEWAKDPQTLLQMGGRPKGCSEVQARAHAETVCAEYKDWLELRAECDEESFEL</sequence>
<accession>A0A371DGG6</accession>
<evidence type="ECO:0008006" key="3">
    <source>
        <dbReference type="Google" id="ProtNLM"/>
    </source>
</evidence>
<proteinExistence type="predicted"/>
<keyword evidence="2" id="KW-1185">Reference proteome</keyword>